<name>A0A1F7GZQ9_9BACT</name>
<dbReference type="Pfam" id="PF04365">
    <property type="entry name" value="BrnT_toxin"/>
    <property type="match status" value="1"/>
</dbReference>
<dbReference type="InterPro" id="IPR038573">
    <property type="entry name" value="BrnT_sf"/>
</dbReference>
<reference evidence="1 2" key="1">
    <citation type="journal article" date="2016" name="Nat. Commun.">
        <title>Thousands of microbial genomes shed light on interconnected biogeochemical processes in an aquifer system.</title>
        <authorList>
            <person name="Anantharaman K."/>
            <person name="Brown C.T."/>
            <person name="Hug L.A."/>
            <person name="Sharon I."/>
            <person name="Castelle C.J."/>
            <person name="Probst A.J."/>
            <person name="Thomas B.C."/>
            <person name="Singh A."/>
            <person name="Wilkins M.J."/>
            <person name="Karaoz U."/>
            <person name="Brodie E.L."/>
            <person name="Williams K.H."/>
            <person name="Hubbard S.S."/>
            <person name="Banfield J.F."/>
        </authorList>
    </citation>
    <scope>NUCLEOTIDE SEQUENCE [LARGE SCALE GENOMIC DNA]</scope>
</reference>
<evidence type="ECO:0000313" key="1">
    <source>
        <dbReference type="EMBL" id="OGK24273.1"/>
    </source>
</evidence>
<dbReference type="EMBL" id="MFZM01000010">
    <property type="protein sequence ID" value="OGK24273.1"/>
    <property type="molecule type" value="Genomic_DNA"/>
</dbReference>
<accession>A0A1F7GZQ9</accession>
<dbReference type="Gene3D" id="3.10.450.530">
    <property type="entry name" value="Ribonuclease toxin, BrnT, of type II toxin-antitoxin system"/>
    <property type="match status" value="1"/>
</dbReference>
<dbReference type="InterPro" id="IPR007460">
    <property type="entry name" value="BrnT_toxin"/>
</dbReference>
<organism evidence="1 2">
    <name type="scientific">Candidatus Roizmanbacteria bacterium RIFCSPHIGHO2_02_FULL_37_24</name>
    <dbReference type="NCBI Taxonomy" id="1802037"/>
    <lineage>
        <taxon>Bacteria</taxon>
        <taxon>Candidatus Roizmaniibacteriota</taxon>
    </lineage>
</organism>
<protein>
    <recommendedName>
        <fullName evidence="3">Toxin</fullName>
    </recommendedName>
</protein>
<dbReference type="Proteomes" id="UP000177159">
    <property type="component" value="Unassembled WGS sequence"/>
</dbReference>
<evidence type="ECO:0008006" key="3">
    <source>
        <dbReference type="Google" id="ProtNLM"/>
    </source>
</evidence>
<comment type="caution">
    <text evidence="1">The sequence shown here is derived from an EMBL/GenBank/DDBJ whole genome shotgun (WGS) entry which is preliminary data.</text>
</comment>
<evidence type="ECO:0000313" key="2">
    <source>
        <dbReference type="Proteomes" id="UP000177159"/>
    </source>
</evidence>
<dbReference type="AlphaFoldDB" id="A0A1F7GZQ9"/>
<gene>
    <name evidence="1" type="ORF">A3C24_04200</name>
</gene>
<sequence length="98" mass="12009">MKILPKPIEFIWDKGNIDKNLLKHTVTNEETEECFLDKEKVIYEDVFHSRSEERYILLGKTKWKRLLYIIFTMRNKKIRIISARDINKKEVYLYEKKT</sequence>
<proteinExistence type="predicted"/>